<proteinExistence type="predicted"/>
<feature type="signal peptide" evidence="1">
    <location>
        <begin position="1"/>
        <end position="22"/>
    </location>
</feature>
<organism evidence="2 3">
    <name type="scientific">Thiobacillus denitrificans</name>
    <dbReference type="NCBI Taxonomy" id="36861"/>
    <lineage>
        <taxon>Bacteria</taxon>
        <taxon>Pseudomonadati</taxon>
        <taxon>Pseudomonadota</taxon>
        <taxon>Betaproteobacteria</taxon>
        <taxon>Nitrosomonadales</taxon>
        <taxon>Thiobacillaceae</taxon>
        <taxon>Thiobacillus</taxon>
    </lineage>
</organism>
<dbReference type="OrthoDB" id="200318at2"/>
<dbReference type="NCBIfam" id="TIGR01451">
    <property type="entry name" value="B_ant_repeat"/>
    <property type="match status" value="1"/>
</dbReference>
<dbReference type="InterPro" id="IPR047589">
    <property type="entry name" value="DUF11_rpt"/>
</dbReference>
<dbReference type="PATRIC" id="fig|36861.3.peg.13"/>
<dbReference type="Proteomes" id="UP000064243">
    <property type="component" value="Unassembled WGS sequence"/>
</dbReference>
<keyword evidence="3" id="KW-1185">Reference proteome</keyword>
<dbReference type="RefSeq" id="WP_157648477.1">
    <property type="nucleotide sequence ID" value="NZ_LDUG01000001.1"/>
</dbReference>
<evidence type="ECO:0000313" key="3">
    <source>
        <dbReference type="Proteomes" id="UP000064243"/>
    </source>
</evidence>
<evidence type="ECO:0000256" key="1">
    <source>
        <dbReference type="SAM" id="SignalP"/>
    </source>
</evidence>
<protein>
    <recommendedName>
        <fullName evidence="4">DUF11 domain-containing protein</fullName>
    </recommendedName>
</protein>
<name>A0A106BWI9_THIDE</name>
<comment type="caution">
    <text evidence="2">The sequence shown here is derived from an EMBL/GenBank/DDBJ whole genome shotgun (WGS) entry which is preliminary data.</text>
</comment>
<sequence>MKSLIAILVAAMTVIAAPHAWAAPEPEPLSIKLTVHKVVIVDGREQQLPADAAKPGDLLEYRAEYRNTGKTPTTQVKATIPVPAQGLEYLPGSASPPAVSASVDGRHFAPAPLTRSVTLPDGRRETRPVPLAEYRYLQWNLGELAPGASAVVKARMTVTQTLAASPRTMQQGGAQ</sequence>
<dbReference type="EMBL" id="LDUG01000001">
    <property type="protein sequence ID" value="KVW99770.1"/>
    <property type="molecule type" value="Genomic_DNA"/>
</dbReference>
<evidence type="ECO:0008006" key="4">
    <source>
        <dbReference type="Google" id="ProtNLM"/>
    </source>
</evidence>
<accession>A0A106BWI9</accession>
<gene>
    <name evidence="2" type="ORF">ABW22_00055</name>
</gene>
<reference evidence="2 3" key="1">
    <citation type="journal article" date="2015" name="Appl. Environ. Microbiol.">
        <title>Aerobic and Anaerobic Thiosulfate Oxidation by a Cold-Adapted, Subglacial Chemoautotroph.</title>
        <authorList>
            <person name="Harrold Z.R."/>
            <person name="Skidmore M.L."/>
            <person name="Hamilton T.L."/>
            <person name="Desch L."/>
            <person name="Amada K."/>
            <person name="van Gelder W."/>
            <person name="Glover K."/>
            <person name="Roden E.E."/>
            <person name="Boyd E.S."/>
        </authorList>
    </citation>
    <scope>NUCLEOTIDE SEQUENCE [LARGE SCALE GENOMIC DNA]</scope>
    <source>
        <strain evidence="2 3">RG</strain>
    </source>
</reference>
<keyword evidence="1" id="KW-0732">Signal</keyword>
<feature type="chain" id="PRO_5007125793" description="DUF11 domain-containing protein" evidence="1">
    <location>
        <begin position="23"/>
        <end position="175"/>
    </location>
</feature>
<dbReference type="AlphaFoldDB" id="A0A106BWI9"/>
<evidence type="ECO:0000313" key="2">
    <source>
        <dbReference type="EMBL" id="KVW99770.1"/>
    </source>
</evidence>